<keyword evidence="7" id="KW-1015">Disulfide bond</keyword>
<keyword evidence="3 10" id="KW-0732">Signal</keyword>
<dbReference type="InterPro" id="IPR007110">
    <property type="entry name" value="Ig-like_dom"/>
</dbReference>
<evidence type="ECO:0000313" key="12">
    <source>
        <dbReference type="Ensembl" id="ENSLLEP00000021783.1"/>
    </source>
</evidence>
<evidence type="ECO:0000256" key="7">
    <source>
        <dbReference type="ARBA" id="ARBA00023157"/>
    </source>
</evidence>
<evidence type="ECO:0000259" key="11">
    <source>
        <dbReference type="PROSITE" id="PS50835"/>
    </source>
</evidence>
<comment type="subcellular location">
    <subcellularLocation>
        <location evidence="1">Membrane</location>
        <topology evidence="1">Single-pass membrane protein</topology>
    </subcellularLocation>
</comment>
<dbReference type="GO" id="GO:0016020">
    <property type="term" value="C:membrane"/>
    <property type="evidence" value="ECO:0007669"/>
    <property type="project" value="UniProtKB-SubCell"/>
</dbReference>
<keyword evidence="8" id="KW-0393">Immunoglobulin domain</keyword>
<dbReference type="Pfam" id="PF07686">
    <property type="entry name" value="V-set"/>
    <property type="match status" value="2"/>
</dbReference>
<dbReference type="InterPro" id="IPR013106">
    <property type="entry name" value="Ig_V-set"/>
</dbReference>
<reference evidence="12" key="2">
    <citation type="submission" date="2025-09" db="UniProtKB">
        <authorList>
            <consortium name="Ensembl"/>
        </authorList>
    </citation>
    <scope>IDENTIFICATION</scope>
</reference>
<accession>A0A8C5N4F6</accession>
<dbReference type="Gene3D" id="2.60.40.10">
    <property type="entry name" value="Immunoglobulins"/>
    <property type="match status" value="4"/>
</dbReference>
<evidence type="ECO:0000256" key="4">
    <source>
        <dbReference type="ARBA" id="ARBA00022737"/>
    </source>
</evidence>
<protein>
    <submittedName>
        <fullName evidence="12">Immunoglobulin superfamily member 8</fullName>
    </submittedName>
</protein>
<name>A0A8C5N4F6_9ANUR</name>
<feature type="chain" id="PRO_5033996976" evidence="10">
    <location>
        <begin position="23"/>
        <end position="613"/>
    </location>
</feature>
<evidence type="ECO:0000256" key="8">
    <source>
        <dbReference type="ARBA" id="ARBA00023319"/>
    </source>
</evidence>
<dbReference type="FunFam" id="2.60.40.10:FF:000191">
    <property type="entry name" value="Immunoglobulin superfamily member 3"/>
    <property type="match status" value="1"/>
</dbReference>
<dbReference type="SMART" id="SM00409">
    <property type="entry name" value="IG"/>
    <property type="match status" value="4"/>
</dbReference>
<reference evidence="12" key="1">
    <citation type="submission" date="2025-08" db="UniProtKB">
        <authorList>
            <consortium name="Ensembl"/>
        </authorList>
    </citation>
    <scope>IDENTIFICATION</scope>
</reference>
<feature type="signal peptide" evidence="10">
    <location>
        <begin position="1"/>
        <end position="22"/>
    </location>
</feature>
<feature type="domain" description="Ig-like" evidence="11">
    <location>
        <begin position="300"/>
        <end position="427"/>
    </location>
</feature>
<keyword evidence="6 9" id="KW-0472">Membrane</keyword>
<dbReference type="InterPro" id="IPR013783">
    <property type="entry name" value="Ig-like_fold"/>
</dbReference>
<keyword evidence="5 9" id="KW-1133">Transmembrane helix</keyword>
<evidence type="ECO:0000256" key="2">
    <source>
        <dbReference type="ARBA" id="ARBA00022692"/>
    </source>
</evidence>
<evidence type="ECO:0000256" key="9">
    <source>
        <dbReference type="SAM" id="Phobius"/>
    </source>
</evidence>
<sequence length="613" mass="68042">MEVLAEWLPALLLCSVMVVCRSREVHVPNGPLYRVEGTSITIPCNVTGYEGPSTQNFEWFTYRPAAPDISISIVSTKDPSFTYAVFASRVKSGDVYIQRVSGDSAELRIRRLLKDDNGIYECYTPTTDAKYLGTYSDKVQLVVIPDVLQVSTKSSPKGRLSSSPPLQVTLSEGRELHLTCTAQTESDQHTHLSVSFGVTAPDTPVGRQTLQDIVTVQRDYSVEPASPAYTDRYLNGEIHVEKADSATFKMVISQAKPQDSGTYHCTAAEWIQDPDGNWQKINEKRSVLAEVNIQTIDSLLKVNALPKEIQVRSGDTVEIFCNKYMSTSPPPDVSFNVEWWVSPTIDSSGQLVAALSTDGIVSLGERYTGYDVGVRHISLEKLSPNPGSYRLRIYSAQPGDVGSYTCKVKAFVSYPNQKLEQVSSRMSQGVTVTMRTQDVMLNSYMFTDMPSLHRGDTATLFCNVTVDTLQPIHVAVSWWVELTGQTPEETTGHFLASVNRQGVSEIGTHFSDRSVSLDKVAPDTYRLRIYDIQLEDAGKYHCAVNAWIQYPDHSWYNAASTKSNSVIVYPYSLAKDLLMIPMIAGFASALFVGITVIATVTCCYLKRLRSRKR</sequence>
<dbReference type="InterPro" id="IPR051102">
    <property type="entry name" value="IgSF_V-set/TM_domain"/>
</dbReference>
<dbReference type="Ensembl" id="ENSLLET00000022623.1">
    <property type="protein sequence ID" value="ENSLLEP00000021783.1"/>
    <property type="gene ID" value="ENSLLEG00000013822.1"/>
</dbReference>
<evidence type="ECO:0000256" key="3">
    <source>
        <dbReference type="ARBA" id="ARBA00022729"/>
    </source>
</evidence>
<dbReference type="GeneTree" id="ENSGT00940000161314"/>
<evidence type="ECO:0000256" key="10">
    <source>
        <dbReference type="SAM" id="SignalP"/>
    </source>
</evidence>
<dbReference type="PROSITE" id="PS50835">
    <property type="entry name" value="IG_LIKE"/>
    <property type="match status" value="4"/>
</dbReference>
<feature type="domain" description="Ig-like" evidence="11">
    <location>
        <begin position="145"/>
        <end position="267"/>
    </location>
</feature>
<dbReference type="OrthoDB" id="9949420at2759"/>
<dbReference type="InterPro" id="IPR003599">
    <property type="entry name" value="Ig_sub"/>
</dbReference>
<proteinExistence type="predicted"/>
<evidence type="ECO:0000256" key="1">
    <source>
        <dbReference type="ARBA" id="ARBA00004167"/>
    </source>
</evidence>
<dbReference type="SMART" id="SM00406">
    <property type="entry name" value="IGv"/>
    <property type="match status" value="3"/>
</dbReference>
<keyword evidence="2 9" id="KW-0812">Transmembrane</keyword>
<evidence type="ECO:0000256" key="6">
    <source>
        <dbReference type="ARBA" id="ARBA00023136"/>
    </source>
</evidence>
<dbReference type="PANTHER" id="PTHR12207">
    <property type="entry name" value="V-SET AND TRANSMEMBRANE DOMAIN-CONTAINING PROTEIN"/>
    <property type="match status" value="1"/>
</dbReference>
<dbReference type="AlphaFoldDB" id="A0A8C5N4F6"/>
<keyword evidence="4" id="KW-0677">Repeat</keyword>
<feature type="domain" description="Ig-like" evidence="11">
    <location>
        <begin position="455"/>
        <end position="567"/>
    </location>
</feature>
<dbReference type="Proteomes" id="UP000694569">
    <property type="component" value="Unplaced"/>
</dbReference>
<dbReference type="InterPro" id="IPR036179">
    <property type="entry name" value="Ig-like_dom_sf"/>
</dbReference>
<evidence type="ECO:0000256" key="5">
    <source>
        <dbReference type="ARBA" id="ARBA00022989"/>
    </source>
</evidence>
<dbReference type="PANTHER" id="PTHR12207:SF22">
    <property type="entry name" value="IMMUNOGLOBULIN SUPERFAMILY MEMBER 8"/>
    <property type="match status" value="1"/>
</dbReference>
<gene>
    <name evidence="12" type="primary">IGSF8</name>
</gene>
<dbReference type="CDD" id="cd00099">
    <property type="entry name" value="IgV"/>
    <property type="match status" value="1"/>
</dbReference>
<keyword evidence="13" id="KW-1185">Reference proteome</keyword>
<evidence type="ECO:0000313" key="13">
    <source>
        <dbReference type="Proteomes" id="UP000694569"/>
    </source>
</evidence>
<feature type="domain" description="Ig-like" evidence="11">
    <location>
        <begin position="9"/>
        <end position="122"/>
    </location>
</feature>
<feature type="transmembrane region" description="Helical" evidence="9">
    <location>
        <begin position="578"/>
        <end position="605"/>
    </location>
</feature>
<dbReference type="SUPFAM" id="SSF48726">
    <property type="entry name" value="Immunoglobulin"/>
    <property type="match status" value="4"/>
</dbReference>
<organism evidence="12 13">
    <name type="scientific">Leptobrachium leishanense</name>
    <name type="common">Leishan spiny toad</name>
    <dbReference type="NCBI Taxonomy" id="445787"/>
    <lineage>
        <taxon>Eukaryota</taxon>
        <taxon>Metazoa</taxon>
        <taxon>Chordata</taxon>
        <taxon>Craniata</taxon>
        <taxon>Vertebrata</taxon>
        <taxon>Euteleostomi</taxon>
        <taxon>Amphibia</taxon>
        <taxon>Batrachia</taxon>
        <taxon>Anura</taxon>
        <taxon>Pelobatoidea</taxon>
        <taxon>Megophryidae</taxon>
        <taxon>Leptobrachium</taxon>
    </lineage>
</organism>